<reference evidence="2 3" key="1">
    <citation type="submission" date="2020-04" db="EMBL/GenBank/DDBJ databases">
        <authorList>
            <person name="Liu A."/>
        </authorList>
    </citation>
    <scope>NUCLEOTIDE SEQUENCE [LARGE SCALE GENOMIC DNA]</scope>
    <source>
        <strain evidence="2 3">RZ02</strain>
    </source>
</reference>
<dbReference type="Proteomes" id="UP000561181">
    <property type="component" value="Unassembled WGS sequence"/>
</dbReference>
<protein>
    <submittedName>
        <fullName evidence="2">Uncharacterized protein</fullName>
    </submittedName>
</protein>
<comment type="caution">
    <text evidence="2">The sequence shown here is derived from an EMBL/GenBank/DDBJ whole genome shotgun (WGS) entry which is preliminary data.</text>
</comment>
<dbReference type="EMBL" id="JABCRE010000002">
    <property type="protein sequence ID" value="NMW30718.1"/>
    <property type="molecule type" value="Genomic_DNA"/>
</dbReference>
<evidence type="ECO:0000313" key="3">
    <source>
        <dbReference type="Proteomes" id="UP000561181"/>
    </source>
</evidence>
<evidence type="ECO:0000313" key="2">
    <source>
        <dbReference type="EMBL" id="NMW30718.1"/>
    </source>
</evidence>
<dbReference type="AlphaFoldDB" id="A0A848QNN7"/>
<feature type="transmembrane region" description="Helical" evidence="1">
    <location>
        <begin position="51"/>
        <end position="72"/>
    </location>
</feature>
<sequence length="80" mass="9033">MTRNNNLPSQADAEAQAKVHFFIISSTRLVGAILVMLAILVLIGTLDWPEWVGYILLVIGLVDSFVIPQILVRRWSSRER</sequence>
<keyword evidence="3" id="KW-1185">Reference proteome</keyword>
<accession>A0A848QNN7</accession>
<evidence type="ECO:0000256" key="1">
    <source>
        <dbReference type="SAM" id="Phobius"/>
    </source>
</evidence>
<keyword evidence="1" id="KW-1133">Transmembrane helix</keyword>
<name>A0A848QNN7_9SPHN</name>
<gene>
    <name evidence="2" type="ORF">HKD42_01430</name>
</gene>
<feature type="transmembrane region" description="Helical" evidence="1">
    <location>
        <begin position="21"/>
        <end position="45"/>
    </location>
</feature>
<organism evidence="2 3">
    <name type="scientific">Pontixanthobacter rizhaonensis</name>
    <dbReference type="NCBI Taxonomy" id="2730337"/>
    <lineage>
        <taxon>Bacteria</taxon>
        <taxon>Pseudomonadati</taxon>
        <taxon>Pseudomonadota</taxon>
        <taxon>Alphaproteobacteria</taxon>
        <taxon>Sphingomonadales</taxon>
        <taxon>Erythrobacteraceae</taxon>
        <taxon>Pontixanthobacter</taxon>
    </lineage>
</organism>
<dbReference type="RefSeq" id="WP_170009156.1">
    <property type="nucleotide sequence ID" value="NZ_JABCRE010000002.1"/>
</dbReference>
<keyword evidence="1" id="KW-0812">Transmembrane</keyword>
<keyword evidence="1" id="KW-0472">Membrane</keyword>
<proteinExistence type="predicted"/>